<organism evidence="1">
    <name type="scientific">Timema californicum</name>
    <name type="common">California timema</name>
    <name type="synonym">Walking stick</name>
    <dbReference type="NCBI Taxonomy" id="61474"/>
    <lineage>
        <taxon>Eukaryota</taxon>
        <taxon>Metazoa</taxon>
        <taxon>Ecdysozoa</taxon>
        <taxon>Arthropoda</taxon>
        <taxon>Hexapoda</taxon>
        <taxon>Insecta</taxon>
        <taxon>Pterygota</taxon>
        <taxon>Neoptera</taxon>
        <taxon>Polyneoptera</taxon>
        <taxon>Phasmatodea</taxon>
        <taxon>Timematodea</taxon>
        <taxon>Timematoidea</taxon>
        <taxon>Timematidae</taxon>
        <taxon>Timema</taxon>
    </lineage>
</organism>
<accession>A0A7R9J941</accession>
<evidence type="ECO:0000313" key="1">
    <source>
        <dbReference type="EMBL" id="CAD7574988.1"/>
    </source>
</evidence>
<name>A0A7R9J941_TIMCA</name>
<proteinExistence type="predicted"/>
<dbReference type="AlphaFoldDB" id="A0A7R9J941"/>
<gene>
    <name evidence="1" type="ORF">TCMB3V08_LOCUS7589</name>
</gene>
<dbReference type="EMBL" id="OE182816">
    <property type="protein sequence ID" value="CAD7574988.1"/>
    <property type="molecule type" value="Genomic_DNA"/>
</dbReference>
<protein>
    <submittedName>
        <fullName evidence="1">(California timema) hypothetical protein</fullName>
    </submittedName>
</protein>
<reference evidence="1" key="1">
    <citation type="submission" date="2020-11" db="EMBL/GenBank/DDBJ databases">
        <authorList>
            <person name="Tran Van P."/>
        </authorList>
    </citation>
    <scope>NUCLEOTIDE SEQUENCE</scope>
</reference>
<sequence>MNSPVASLVLTDSSQLTSDSQHLGIYSSPVTSLVLTDSSQLTYDSQRLGADNKTCMPSVRDLMLLIGHCSRPALPALGKHPSCPTQGKQPSCPTQGKHPSCPTQGKHPSCPTQGKHPSCPTLAGRQNNCVPNTRRKVFCLDCQCRPDGRKEECDLDACLDNLDLSALLGLRAMPEGLPSY</sequence>